<reference evidence="1 2" key="2">
    <citation type="submission" date="2017-02" db="EMBL/GenBank/DDBJ databases">
        <title>A genome survey and senescence transcriptome analysis in Lentinula edodes.</title>
        <authorList>
            <person name="Sakamoto Y."/>
            <person name="Nakade K."/>
            <person name="Sato S."/>
            <person name="Yoshida Y."/>
            <person name="Miyazaki K."/>
            <person name="Natsume S."/>
            <person name="Konno N."/>
        </authorList>
    </citation>
    <scope>NUCLEOTIDE SEQUENCE [LARGE SCALE GENOMIC DNA]</scope>
    <source>
        <strain evidence="1 2">NBRC 111202</strain>
    </source>
</reference>
<sequence length="389" mass="44698">MFGQALAHWRLHKVEPGRFNWPHFVPKDKPLPSIPWLHLHDMYEDQRRFNKTLIGLPVGGFGKADLVQHLVEWRLNKPLERLAPAKIDSTHVLQKIQQAVREIITPSWVNRPPEEIGLKRAGTLKADNWRTLFSIHLPLALISIWDEDSPLRADNASEMASVLQTSMHLTCASIAMTSNTLSPERRNLFRNSIRAHIEGLKLNFPGFMLPSHHLSFHIFDFMDSFSNVRNWWAFPFETMIGRLQRIPTNHKIGEFEFTILESTYKDAAFRRWMMLPDCPELLKFCRNLLDKAYGYDKRNELSQNNANDLQGANPKEILECSVDPATRKQVSMKLPVELAKKIGKLDPTCFLQVPAPKGFYGTPALRPIGHAARWELAPDFVVMLSLARD</sequence>
<dbReference type="Proteomes" id="UP000188533">
    <property type="component" value="Unassembled WGS sequence"/>
</dbReference>
<gene>
    <name evidence="1" type="ORF">LENED_012314</name>
</gene>
<accession>A0A1Q3ESJ2</accession>
<name>A0A1Q3ESJ2_LENED</name>
<evidence type="ECO:0008006" key="3">
    <source>
        <dbReference type="Google" id="ProtNLM"/>
    </source>
</evidence>
<keyword evidence="2" id="KW-1185">Reference proteome</keyword>
<evidence type="ECO:0000313" key="1">
    <source>
        <dbReference type="EMBL" id="GAW10084.1"/>
    </source>
</evidence>
<comment type="caution">
    <text evidence="1">The sequence shown here is derived from an EMBL/GenBank/DDBJ whole genome shotgun (WGS) entry which is preliminary data.</text>
</comment>
<reference evidence="1 2" key="1">
    <citation type="submission" date="2016-08" db="EMBL/GenBank/DDBJ databases">
        <authorList>
            <consortium name="Lentinula edodes genome sequencing consortium"/>
            <person name="Sakamoto Y."/>
            <person name="Nakade K."/>
            <person name="Sato S."/>
            <person name="Yoshida Y."/>
            <person name="Miyazaki K."/>
            <person name="Natsume S."/>
            <person name="Konno N."/>
        </authorList>
    </citation>
    <scope>NUCLEOTIDE SEQUENCE [LARGE SCALE GENOMIC DNA]</scope>
    <source>
        <strain evidence="1 2">NBRC 111202</strain>
    </source>
</reference>
<dbReference type="AlphaFoldDB" id="A0A1Q3ESJ2"/>
<protein>
    <recommendedName>
        <fullName evidence="3">DUF4218 domain-containing protein</fullName>
    </recommendedName>
</protein>
<proteinExistence type="predicted"/>
<dbReference type="EMBL" id="BDGU01001558">
    <property type="protein sequence ID" value="GAW10084.1"/>
    <property type="molecule type" value="Genomic_DNA"/>
</dbReference>
<dbReference type="STRING" id="5353.A0A1Q3ESJ2"/>
<organism evidence="1 2">
    <name type="scientific">Lentinula edodes</name>
    <name type="common">Shiitake mushroom</name>
    <name type="synonym">Lentinus edodes</name>
    <dbReference type="NCBI Taxonomy" id="5353"/>
    <lineage>
        <taxon>Eukaryota</taxon>
        <taxon>Fungi</taxon>
        <taxon>Dikarya</taxon>
        <taxon>Basidiomycota</taxon>
        <taxon>Agaricomycotina</taxon>
        <taxon>Agaricomycetes</taxon>
        <taxon>Agaricomycetidae</taxon>
        <taxon>Agaricales</taxon>
        <taxon>Marasmiineae</taxon>
        <taxon>Omphalotaceae</taxon>
        <taxon>Lentinula</taxon>
    </lineage>
</organism>
<evidence type="ECO:0000313" key="2">
    <source>
        <dbReference type="Proteomes" id="UP000188533"/>
    </source>
</evidence>